<evidence type="ECO:0000256" key="2">
    <source>
        <dbReference type="ARBA" id="ARBA00011073"/>
    </source>
</evidence>
<feature type="domain" description="Malectin" evidence="11">
    <location>
        <begin position="1018"/>
        <end position="1166"/>
    </location>
</feature>
<evidence type="ECO:0000256" key="4">
    <source>
        <dbReference type="ARBA" id="ARBA00022670"/>
    </source>
</evidence>
<dbReference type="PANTHER" id="PTHR43806:SF11">
    <property type="entry name" value="CEREVISIN-RELATED"/>
    <property type="match status" value="1"/>
</dbReference>
<organism evidence="12 13">
    <name type="scientific">Actinomadura alba</name>
    <dbReference type="NCBI Taxonomy" id="406431"/>
    <lineage>
        <taxon>Bacteria</taxon>
        <taxon>Bacillati</taxon>
        <taxon>Actinomycetota</taxon>
        <taxon>Actinomycetes</taxon>
        <taxon>Streptosporangiales</taxon>
        <taxon>Thermomonosporaceae</taxon>
        <taxon>Actinomadura</taxon>
    </lineage>
</organism>
<dbReference type="InterPro" id="IPR015500">
    <property type="entry name" value="Peptidase_S8_subtilisin-rel"/>
</dbReference>
<evidence type="ECO:0000256" key="9">
    <source>
        <dbReference type="SAM" id="SignalP"/>
    </source>
</evidence>
<dbReference type="Gene3D" id="3.40.50.200">
    <property type="entry name" value="Peptidase S8/S53 domain"/>
    <property type="match status" value="1"/>
</dbReference>
<accession>A0ABR7M1V2</accession>
<dbReference type="InterPro" id="IPR008969">
    <property type="entry name" value="CarboxyPept-like_regulatory"/>
</dbReference>
<dbReference type="Pfam" id="PF13620">
    <property type="entry name" value="CarboxypepD_reg"/>
    <property type="match status" value="3"/>
</dbReference>
<dbReference type="InterPro" id="IPR013784">
    <property type="entry name" value="Carb-bd-like_fold"/>
</dbReference>
<gene>
    <name evidence="12" type="ORF">HKK74_36670</name>
</gene>
<feature type="active site" description="Charge relay system" evidence="8">
    <location>
        <position position="230"/>
    </location>
</feature>
<name>A0ABR7M1V2_9ACTN</name>
<feature type="domain" description="Peptidase S8/S53" evidence="10">
    <location>
        <begin position="174"/>
        <end position="457"/>
    </location>
</feature>
<dbReference type="SUPFAM" id="SSF49464">
    <property type="entry name" value="Carboxypeptidase regulatory domain-like"/>
    <property type="match status" value="1"/>
</dbReference>
<dbReference type="Pfam" id="PF00082">
    <property type="entry name" value="Peptidase_S8"/>
    <property type="match status" value="1"/>
</dbReference>
<dbReference type="InterPro" id="IPR013783">
    <property type="entry name" value="Ig-like_fold"/>
</dbReference>
<dbReference type="Proteomes" id="UP000805614">
    <property type="component" value="Unassembled WGS sequence"/>
</dbReference>
<sequence>MTAGALTFAAAGGGAGAAHADPSPTAQAVATKVQPKVLGELAGDDKATFWVYLTSEADLDAAAKATTKTEKAKAVYSAKTQHAAATQAGLRKALDAAGAEYKPFWIVNALQVTGDKKLVETIATRSEVAHIDADQAIKIPDPILGGDEAKVDAVEWNIDRINAPRVWDELGDRGEGVVVASIDSGVQYDHAAVKQRYRGLKADGGYDHNYNFFDPAGICPGDAPCDNNDHGTHTMGTMVGDDGGANKIGVAPGATWVAAKGCETNSCSQASLLASGQWIVAPTDLNGANPRPDLAPDVVNNSWGGTGFNPWYKEIVQAWVNAGIFPAFSNGNNGPACNTSGSPGTYQISYSSGAFDVNNTIASFSSRGSGENGEIKPNLAAPGVNVRSSIPGGYDSFSGTSMASPHTAATVALMWSASPAIRNDIAATEQLLDQTAVDVDNTTCGGTAADNNVFGEGKLDAFAAVSAAPRGALGTLTGHVTSGGAPLGDATVKVKGPLQRTFTTTADGAYNLPSLMVGDYAVTVTKYGYVQATGTVTVTENETVTRDFALEAAPSGTVSGTVRTSGGPVAGATITVPGAPVTATTNSAGGYRLTLPNGEYDLRIASPSRCASDTSGHVTVSGDVTADFTLPDRIDQYGYACAASGGYVAGTDKIALTGDDNEQQITLPFPVPFYGATYRSASVGTNGLLSFTGAATSRTNAAIPSTGVPNGALYPFWDDLFLDSASGVYTGVTGTAPHRSFVVEWRDAAHYSDRAQRLSFVALIGEDGTVGYRYKDVAGSGREAGSEATIGLENATGTDAFSYSVNSSVLTDGTAISFRTTKSGVVSGKITDANDDKGIEGAKATLSSGGQAVATATAGADGTYLAQVPVGSYQLDVTAPAYEATSRTVAVTAGGVAESTAALRTGKVAVSGGGLEAVIPAEQSRSRTLELSNTGGLAADFTVEEATGSTTGDVSWLSADPPSGRLAAAGKTAVHVSLNTAGVAPGSVLEANLLVRSTSGRTPLLTVPIKVVVPRYQAALDNGATKNQVDTLGDTWSPDQAYKAGAAGYQGTSSTRSTTRAITRTSDPGLLQTAREGMYEYRYDNVPNGVYTVELNFAELGDTKPNKRVFDVLVEGNEVLPSLDIALEAGSYAAVKRTYQVNVTDGQLNVRFVAHSGYGKPLVNAIRVTDRPDKTP</sequence>
<evidence type="ECO:0000256" key="3">
    <source>
        <dbReference type="ARBA" id="ARBA00012595"/>
    </source>
</evidence>
<keyword evidence="13" id="KW-1185">Reference proteome</keyword>
<dbReference type="SUPFAM" id="SSF52743">
    <property type="entry name" value="Subtilisin-like"/>
    <property type="match status" value="1"/>
</dbReference>
<dbReference type="SUPFAM" id="SSF49785">
    <property type="entry name" value="Galactose-binding domain-like"/>
    <property type="match status" value="1"/>
</dbReference>
<dbReference type="InterPro" id="IPR000209">
    <property type="entry name" value="Peptidase_S8/S53_dom"/>
</dbReference>
<evidence type="ECO:0000259" key="10">
    <source>
        <dbReference type="Pfam" id="PF00082"/>
    </source>
</evidence>
<dbReference type="EC" id="3.2.1.1" evidence="3"/>
<dbReference type="PROSITE" id="PS00138">
    <property type="entry name" value="SUBTILASE_SER"/>
    <property type="match status" value="1"/>
</dbReference>
<dbReference type="SUPFAM" id="SSF49452">
    <property type="entry name" value="Starch-binding domain-like"/>
    <property type="match status" value="2"/>
</dbReference>
<keyword evidence="6 8" id="KW-0720">Serine protease</keyword>
<feature type="active site" description="Charge relay system" evidence="8">
    <location>
        <position position="183"/>
    </location>
</feature>
<evidence type="ECO:0000256" key="7">
    <source>
        <dbReference type="ARBA" id="ARBA00030238"/>
    </source>
</evidence>
<dbReference type="Pfam" id="PF11721">
    <property type="entry name" value="Malectin"/>
    <property type="match status" value="1"/>
</dbReference>
<feature type="chain" id="PRO_5045407027" description="alpha-amylase" evidence="9">
    <location>
        <begin position="21"/>
        <end position="1176"/>
    </location>
</feature>
<reference evidence="12 13" key="1">
    <citation type="submission" date="2020-06" db="EMBL/GenBank/DDBJ databases">
        <title>Actinomadura xiongansis sp. nov., isolated from soil of Baiyangdian.</title>
        <authorList>
            <person name="Zhang X."/>
        </authorList>
    </citation>
    <scope>NUCLEOTIDE SEQUENCE [LARGE SCALE GENOMIC DNA]</scope>
    <source>
        <strain evidence="12 13">HBUM206468</strain>
    </source>
</reference>
<dbReference type="Gene3D" id="2.60.40.10">
    <property type="entry name" value="Immunoglobulins"/>
    <property type="match status" value="1"/>
</dbReference>
<feature type="signal peptide" evidence="9">
    <location>
        <begin position="1"/>
        <end position="20"/>
    </location>
</feature>
<dbReference type="PRINTS" id="PR00723">
    <property type="entry name" value="SUBTILISIN"/>
</dbReference>
<dbReference type="InterPro" id="IPR008979">
    <property type="entry name" value="Galactose-bd-like_sf"/>
</dbReference>
<proteinExistence type="inferred from homology"/>
<evidence type="ECO:0000259" key="11">
    <source>
        <dbReference type="Pfam" id="PF11721"/>
    </source>
</evidence>
<dbReference type="PROSITE" id="PS51892">
    <property type="entry name" value="SUBTILASE"/>
    <property type="match status" value="1"/>
</dbReference>
<evidence type="ECO:0000313" key="13">
    <source>
        <dbReference type="Proteomes" id="UP000805614"/>
    </source>
</evidence>
<keyword evidence="9" id="KW-0732">Signal</keyword>
<comment type="caution">
    <text evidence="12">The sequence shown here is derived from an EMBL/GenBank/DDBJ whole genome shotgun (WGS) entry which is preliminary data.</text>
</comment>
<evidence type="ECO:0000313" key="12">
    <source>
        <dbReference type="EMBL" id="MBC6470985.1"/>
    </source>
</evidence>
<protein>
    <recommendedName>
        <fullName evidence="3">alpha-amylase</fullName>
        <ecNumber evidence="3">3.2.1.1</ecNumber>
    </recommendedName>
    <alternativeName>
        <fullName evidence="7">1,4-alpha-D-glucan glucanohydrolase</fullName>
    </alternativeName>
</protein>
<dbReference type="PANTHER" id="PTHR43806">
    <property type="entry name" value="PEPTIDASE S8"/>
    <property type="match status" value="1"/>
</dbReference>
<dbReference type="EMBL" id="JABVEC010000053">
    <property type="protein sequence ID" value="MBC6470985.1"/>
    <property type="molecule type" value="Genomic_DNA"/>
</dbReference>
<dbReference type="InterPro" id="IPR036852">
    <property type="entry name" value="Peptidase_S8/S53_dom_sf"/>
</dbReference>
<dbReference type="InterPro" id="IPR021720">
    <property type="entry name" value="Malectin_dom"/>
</dbReference>
<evidence type="ECO:0000256" key="5">
    <source>
        <dbReference type="ARBA" id="ARBA00022801"/>
    </source>
</evidence>
<evidence type="ECO:0000256" key="8">
    <source>
        <dbReference type="PROSITE-ProRule" id="PRU01240"/>
    </source>
</evidence>
<comment type="similarity">
    <text evidence="2 8">Belongs to the peptidase S8 family.</text>
</comment>
<feature type="active site" description="Charge relay system" evidence="8">
    <location>
        <position position="401"/>
    </location>
</feature>
<dbReference type="Gene3D" id="2.60.120.430">
    <property type="entry name" value="Galactose-binding lectin"/>
    <property type="match status" value="1"/>
</dbReference>
<keyword evidence="4 8" id="KW-0645">Protease</keyword>
<evidence type="ECO:0000256" key="6">
    <source>
        <dbReference type="ARBA" id="ARBA00022825"/>
    </source>
</evidence>
<keyword evidence="5 8" id="KW-0378">Hydrolase</keyword>
<comment type="catalytic activity">
    <reaction evidence="1">
        <text>Endohydrolysis of (1-&gt;4)-alpha-D-glucosidic linkages in polysaccharides containing three or more (1-&gt;4)-alpha-linked D-glucose units.</text>
        <dbReference type="EC" id="3.2.1.1"/>
    </reaction>
</comment>
<evidence type="ECO:0000256" key="1">
    <source>
        <dbReference type="ARBA" id="ARBA00000548"/>
    </source>
</evidence>
<dbReference type="InterPro" id="IPR050131">
    <property type="entry name" value="Peptidase_S8_subtilisin-like"/>
</dbReference>
<dbReference type="Gene3D" id="2.60.40.1120">
    <property type="entry name" value="Carboxypeptidase-like, regulatory domain"/>
    <property type="match status" value="3"/>
</dbReference>
<dbReference type="InterPro" id="IPR023828">
    <property type="entry name" value="Peptidase_S8_Ser-AS"/>
</dbReference>